<dbReference type="Pfam" id="PF00366">
    <property type="entry name" value="Ribosomal_S17"/>
    <property type="match status" value="1"/>
</dbReference>
<evidence type="ECO:0000256" key="5">
    <source>
        <dbReference type="ARBA" id="ARBA00023274"/>
    </source>
</evidence>
<dbReference type="CDD" id="cd00364">
    <property type="entry name" value="Ribosomal_uS17"/>
    <property type="match status" value="1"/>
</dbReference>
<dbReference type="PRINTS" id="PR00973">
    <property type="entry name" value="RIBOSOMALS17"/>
</dbReference>
<evidence type="ECO:0000313" key="9">
    <source>
        <dbReference type="Proteomes" id="UP001238163"/>
    </source>
</evidence>
<sequence length="94" mass="10948">MAETEEVKQERNLRKVLTATVVSDKQDKTLVVKVDRRSPHPLYRKVVKVTSKCYVHDENNEAKVGDVVEIMETRPLSKMKRWRLVSIIQRAVTD</sequence>
<evidence type="ECO:0000256" key="4">
    <source>
        <dbReference type="ARBA" id="ARBA00022980"/>
    </source>
</evidence>
<keyword evidence="9" id="KW-1185">Reference proteome</keyword>
<dbReference type="GO" id="GO:0003735">
    <property type="term" value="F:structural constituent of ribosome"/>
    <property type="evidence" value="ECO:0007669"/>
    <property type="project" value="UniProtKB-UniRule"/>
</dbReference>
<dbReference type="GO" id="GO:0019843">
    <property type="term" value="F:rRNA binding"/>
    <property type="evidence" value="ECO:0007669"/>
    <property type="project" value="UniProtKB-UniRule"/>
</dbReference>
<dbReference type="Gene3D" id="2.40.50.140">
    <property type="entry name" value="Nucleic acid-binding proteins"/>
    <property type="match status" value="1"/>
</dbReference>
<dbReference type="PANTHER" id="PTHR10744:SF1">
    <property type="entry name" value="SMALL RIBOSOMAL SUBUNIT PROTEIN US17M"/>
    <property type="match status" value="1"/>
</dbReference>
<proteinExistence type="inferred from homology"/>
<dbReference type="RefSeq" id="WP_307261119.1">
    <property type="nucleotide sequence ID" value="NZ_JAUSVL010000001.1"/>
</dbReference>
<gene>
    <name evidence="6" type="primary">rpsQ</name>
    <name evidence="8" type="ORF">J3R75_001769</name>
</gene>
<dbReference type="EMBL" id="JAUSVL010000001">
    <property type="protein sequence ID" value="MDQ0289662.1"/>
    <property type="molecule type" value="Genomic_DNA"/>
</dbReference>
<dbReference type="InterPro" id="IPR019984">
    <property type="entry name" value="Ribosomal_uS17_bact/chlr"/>
</dbReference>
<evidence type="ECO:0000256" key="1">
    <source>
        <dbReference type="ARBA" id="ARBA00010254"/>
    </source>
</evidence>
<dbReference type="GO" id="GO:0006412">
    <property type="term" value="P:translation"/>
    <property type="evidence" value="ECO:0007669"/>
    <property type="project" value="UniProtKB-UniRule"/>
</dbReference>
<protein>
    <recommendedName>
        <fullName evidence="6">Small ribosomal subunit protein uS17</fullName>
    </recommendedName>
</protein>
<comment type="caution">
    <text evidence="8">The sequence shown here is derived from an EMBL/GenBank/DDBJ whole genome shotgun (WGS) entry which is preliminary data.</text>
</comment>
<evidence type="ECO:0000313" key="8">
    <source>
        <dbReference type="EMBL" id="MDQ0289662.1"/>
    </source>
</evidence>
<organism evidence="8 9">
    <name type="scientific">Oligosphaera ethanolica</name>
    <dbReference type="NCBI Taxonomy" id="760260"/>
    <lineage>
        <taxon>Bacteria</taxon>
        <taxon>Pseudomonadati</taxon>
        <taxon>Lentisphaerota</taxon>
        <taxon>Oligosphaeria</taxon>
        <taxon>Oligosphaerales</taxon>
        <taxon>Oligosphaeraceae</taxon>
        <taxon>Oligosphaera</taxon>
    </lineage>
</organism>
<accession>A0AAE4APQ1</accession>
<dbReference type="NCBIfam" id="TIGR03635">
    <property type="entry name" value="uS17_bact"/>
    <property type="match status" value="1"/>
</dbReference>
<dbReference type="NCBIfam" id="NF004123">
    <property type="entry name" value="PRK05610.1"/>
    <property type="match status" value="1"/>
</dbReference>
<comment type="subunit">
    <text evidence="6">Part of the 30S ribosomal subunit.</text>
</comment>
<comment type="similarity">
    <text evidence="1 6 7">Belongs to the universal ribosomal protein uS17 family.</text>
</comment>
<dbReference type="PROSITE" id="PS00056">
    <property type="entry name" value="RIBOSOMAL_S17"/>
    <property type="match status" value="1"/>
</dbReference>
<evidence type="ECO:0000256" key="6">
    <source>
        <dbReference type="HAMAP-Rule" id="MF_01345"/>
    </source>
</evidence>
<dbReference type="GO" id="GO:0022627">
    <property type="term" value="C:cytosolic small ribosomal subunit"/>
    <property type="evidence" value="ECO:0007669"/>
    <property type="project" value="UniProtKB-UniRule"/>
</dbReference>
<comment type="function">
    <text evidence="6">One of the primary rRNA binding proteins, it binds specifically to the 5'-end of 16S ribosomal RNA.</text>
</comment>
<keyword evidence="4 6" id="KW-0689">Ribosomal protein</keyword>
<dbReference type="Proteomes" id="UP001238163">
    <property type="component" value="Unassembled WGS sequence"/>
</dbReference>
<dbReference type="InterPro" id="IPR012340">
    <property type="entry name" value="NA-bd_OB-fold"/>
</dbReference>
<dbReference type="HAMAP" id="MF_01345_B">
    <property type="entry name" value="Ribosomal_uS17_B"/>
    <property type="match status" value="1"/>
</dbReference>
<keyword evidence="5 6" id="KW-0687">Ribonucleoprotein</keyword>
<dbReference type="InterPro" id="IPR000266">
    <property type="entry name" value="Ribosomal_uS17"/>
</dbReference>
<keyword evidence="2 6" id="KW-0699">rRNA-binding</keyword>
<dbReference type="InterPro" id="IPR019979">
    <property type="entry name" value="Ribosomal_uS17_CS"/>
</dbReference>
<dbReference type="AlphaFoldDB" id="A0AAE4APQ1"/>
<keyword evidence="3 6" id="KW-0694">RNA-binding</keyword>
<evidence type="ECO:0000256" key="2">
    <source>
        <dbReference type="ARBA" id="ARBA00022730"/>
    </source>
</evidence>
<evidence type="ECO:0000256" key="7">
    <source>
        <dbReference type="RuleBase" id="RU003872"/>
    </source>
</evidence>
<reference evidence="8" key="1">
    <citation type="submission" date="2023-07" db="EMBL/GenBank/DDBJ databases">
        <title>Genomic Encyclopedia of Type Strains, Phase IV (KMG-IV): sequencing the most valuable type-strain genomes for metagenomic binning, comparative biology and taxonomic classification.</title>
        <authorList>
            <person name="Goeker M."/>
        </authorList>
    </citation>
    <scope>NUCLEOTIDE SEQUENCE</scope>
    <source>
        <strain evidence="8">DSM 24202</strain>
    </source>
</reference>
<evidence type="ECO:0000256" key="3">
    <source>
        <dbReference type="ARBA" id="ARBA00022884"/>
    </source>
</evidence>
<dbReference type="PANTHER" id="PTHR10744">
    <property type="entry name" value="40S RIBOSOMAL PROTEIN S11 FAMILY MEMBER"/>
    <property type="match status" value="1"/>
</dbReference>
<name>A0AAE4APQ1_9BACT</name>
<dbReference type="SUPFAM" id="SSF50249">
    <property type="entry name" value="Nucleic acid-binding proteins"/>
    <property type="match status" value="1"/>
</dbReference>